<reference evidence="1" key="1">
    <citation type="submission" date="2023-10" db="EMBL/GenBank/DDBJ databases">
        <authorList>
            <person name="Rodriguez Cubillos JULIANA M."/>
            <person name="De Vega J."/>
        </authorList>
    </citation>
    <scope>NUCLEOTIDE SEQUENCE</scope>
</reference>
<sequence>MEPPQTPDANASEDVATADLPSTTKVENVEALLLLQEVQFEKFRQELANPSVSANIAKVETNSNSPKLEYEDHESDTEHYNVNTNRGRGRGKGRGRGRGKTQNAPSTGKVQCQICGKSNHDAAICWYRYEPPPSKPKGRGHNAGNTSRPLHYNPYPRPTAHLAIPQFYNTPDMDSVFTASWYPDSGASHHLTFNPNNIGYRMPYYGHDQVLMGNGQGVSINSLGHSNFYSPYDPNVQLKLNDLLHVPHISKNLLSVSKFAQDNNVFFEFHPHSCYVKSQDSKHTLLEGTVGSDGLYKFKPFKFTPPNTNVNHKVSSNPVSTLHKSPSSTFSNFSILHNNVQCNNAMSNGQLDSTFHIWHLRLGHAHNKAIQTILNMCNIPFSNKDTVIPCIPCCIGKSHRLFAPLSNTIYTTPFEVIHCDLWGPAPFVSHNGFSYYIAFVDTFTKYTWIYFLHQKSDALKAFNQFLTYIKNQFQTSIKAIQSDWGVNSGLSLHF</sequence>
<proteinExistence type="predicted"/>
<organism evidence="1 2">
    <name type="scientific">Trifolium pratense</name>
    <name type="common">Red clover</name>
    <dbReference type="NCBI Taxonomy" id="57577"/>
    <lineage>
        <taxon>Eukaryota</taxon>
        <taxon>Viridiplantae</taxon>
        <taxon>Streptophyta</taxon>
        <taxon>Embryophyta</taxon>
        <taxon>Tracheophyta</taxon>
        <taxon>Spermatophyta</taxon>
        <taxon>Magnoliopsida</taxon>
        <taxon>eudicotyledons</taxon>
        <taxon>Gunneridae</taxon>
        <taxon>Pentapetalae</taxon>
        <taxon>rosids</taxon>
        <taxon>fabids</taxon>
        <taxon>Fabales</taxon>
        <taxon>Fabaceae</taxon>
        <taxon>Papilionoideae</taxon>
        <taxon>50 kb inversion clade</taxon>
        <taxon>NPAAA clade</taxon>
        <taxon>Hologalegina</taxon>
        <taxon>IRL clade</taxon>
        <taxon>Trifolieae</taxon>
        <taxon>Trifolium</taxon>
    </lineage>
</organism>
<protein>
    <submittedName>
        <fullName evidence="1">Uncharacterized protein</fullName>
    </submittedName>
</protein>
<comment type="caution">
    <text evidence="1">The sequence shown here is derived from an EMBL/GenBank/DDBJ whole genome shotgun (WGS) entry which is preliminary data.</text>
</comment>
<dbReference type="EMBL" id="CASHSV030000311">
    <property type="protein sequence ID" value="CAJ2657636.1"/>
    <property type="molecule type" value="Genomic_DNA"/>
</dbReference>
<name>A0ACB0KM94_TRIPR</name>
<dbReference type="Proteomes" id="UP001177021">
    <property type="component" value="Unassembled WGS sequence"/>
</dbReference>
<keyword evidence="2" id="KW-1185">Reference proteome</keyword>
<accession>A0ACB0KM94</accession>
<evidence type="ECO:0000313" key="2">
    <source>
        <dbReference type="Proteomes" id="UP001177021"/>
    </source>
</evidence>
<evidence type="ECO:0000313" key="1">
    <source>
        <dbReference type="EMBL" id="CAJ2657636.1"/>
    </source>
</evidence>
<gene>
    <name evidence="1" type="ORF">MILVUS5_LOCUS24170</name>
</gene>